<evidence type="ECO:0000313" key="2">
    <source>
        <dbReference type="Proteomes" id="UP001174936"/>
    </source>
</evidence>
<name>A0AA39XWM1_9PEZI</name>
<keyword evidence="2" id="KW-1185">Reference proteome</keyword>
<evidence type="ECO:0000313" key="1">
    <source>
        <dbReference type="EMBL" id="KAK0641596.1"/>
    </source>
</evidence>
<dbReference type="Proteomes" id="UP001174936">
    <property type="component" value="Unassembled WGS sequence"/>
</dbReference>
<comment type="caution">
    <text evidence="1">The sequence shown here is derived from an EMBL/GenBank/DDBJ whole genome shotgun (WGS) entry which is preliminary data.</text>
</comment>
<organism evidence="1 2">
    <name type="scientific">Cercophora newfieldiana</name>
    <dbReference type="NCBI Taxonomy" id="92897"/>
    <lineage>
        <taxon>Eukaryota</taxon>
        <taxon>Fungi</taxon>
        <taxon>Dikarya</taxon>
        <taxon>Ascomycota</taxon>
        <taxon>Pezizomycotina</taxon>
        <taxon>Sordariomycetes</taxon>
        <taxon>Sordariomycetidae</taxon>
        <taxon>Sordariales</taxon>
        <taxon>Lasiosphaeriaceae</taxon>
        <taxon>Cercophora</taxon>
    </lineage>
</organism>
<sequence length="219" mass="24100">MVGAVRCRYGMSRRLTQHPNFFFSSHTTYRTPQHGCYTTFHSNRPGFSVIKSGRGPSRNLVALWADSKRTAVADAPPEALSHSAPLLPSPTRCPGFVCLGARSERQLPQHPRPIRSNASSHRVAPQSEISSAGVWDDTITASLGSMSPISPAELKTIVLMGGTYRGTLTGSGSSTSSTWQLSRGVWSHRCNLRWQHLTASTIYDRRAITQNVELHITWT</sequence>
<gene>
    <name evidence="1" type="ORF">B0T16DRAFT_217898</name>
</gene>
<accession>A0AA39XWM1</accession>
<protein>
    <submittedName>
        <fullName evidence="1">Uncharacterized protein</fullName>
    </submittedName>
</protein>
<proteinExistence type="predicted"/>
<dbReference type="EMBL" id="JAULSV010000006">
    <property type="protein sequence ID" value="KAK0641596.1"/>
    <property type="molecule type" value="Genomic_DNA"/>
</dbReference>
<dbReference type="AlphaFoldDB" id="A0AA39XWM1"/>
<reference evidence="1" key="1">
    <citation type="submission" date="2023-06" db="EMBL/GenBank/DDBJ databases">
        <title>Genome-scale phylogeny and comparative genomics of the fungal order Sordariales.</title>
        <authorList>
            <consortium name="Lawrence Berkeley National Laboratory"/>
            <person name="Hensen N."/>
            <person name="Bonometti L."/>
            <person name="Westerberg I."/>
            <person name="Brannstrom I.O."/>
            <person name="Guillou S."/>
            <person name="Cros-Aarteil S."/>
            <person name="Calhoun S."/>
            <person name="Haridas S."/>
            <person name="Kuo A."/>
            <person name="Mondo S."/>
            <person name="Pangilinan J."/>
            <person name="Riley R."/>
            <person name="Labutti K."/>
            <person name="Andreopoulos B."/>
            <person name="Lipzen A."/>
            <person name="Chen C."/>
            <person name="Yanf M."/>
            <person name="Daum C."/>
            <person name="Ng V."/>
            <person name="Clum A."/>
            <person name="Steindorff A."/>
            <person name="Ohm R."/>
            <person name="Martin F."/>
            <person name="Silar P."/>
            <person name="Natvig D."/>
            <person name="Lalanne C."/>
            <person name="Gautier V."/>
            <person name="Ament-Velasquez S.L."/>
            <person name="Kruys A."/>
            <person name="Hutchinson M.I."/>
            <person name="Powell A.J."/>
            <person name="Barry K."/>
            <person name="Miller A.N."/>
            <person name="Grigoriev I.V."/>
            <person name="Debuchy R."/>
            <person name="Gladieux P."/>
            <person name="Thoren M.H."/>
            <person name="Johannesson H."/>
        </authorList>
    </citation>
    <scope>NUCLEOTIDE SEQUENCE</scope>
    <source>
        <strain evidence="1">SMH2532-1</strain>
    </source>
</reference>